<evidence type="ECO:0008006" key="3">
    <source>
        <dbReference type="Google" id="ProtNLM"/>
    </source>
</evidence>
<dbReference type="EMBL" id="JARKNE010000008">
    <property type="protein sequence ID" value="KAK5811671.1"/>
    <property type="molecule type" value="Genomic_DNA"/>
</dbReference>
<dbReference type="PANTHER" id="PTHR33067">
    <property type="entry name" value="RNA-DIRECTED DNA POLYMERASE-RELATED"/>
    <property type="match status" value="1"/>
</dbReference>
<dbReference type="Gene3D" id="2.40.70.10">
    <property type="entry name" value="Acid Proteases"/>
    <property type="match status" value="1"/>
</dbReference>
<evidence type="ECO:0000313" key="1">
    <source>
        <dbReference type="EMBL" id="KAK5811671.1"/>
    </source>
</evidence>
<keyword evidence="2" id="KW-1185">Reference proteome</keyword>
<reference evidence="1 2" key="1">
    <citation type="submission" date="2023-03" db="EMBL/GenBank/DDBJ databases">
        <title>WGS of Gossypium arboreum.</title>
        <authorList>
            <person name="Yu D."/>
        </authorList>
    </citation>
    <scope>NUCLEOTIDE SEQUENCE [LARGE SCALE GENOMIC DNA]</scope>
    <source>
        <tissue evidence="1">Leaf</tissue>
    </source>
</reference>
<accession>A0ABR0NZ63</accession>
<dbReference type="PANTHER" id="PTHR33067:SF35">
    <property type="entry name" value="ASPARTIC PEPTIDASE DDI1-TYPE DOMAIN-CONTAINING PROTEIN"/>
    <property type="match status" value="1"/>
</dbReference>
<dbReference type="InterPro" id="IPR021109">
    <property type="entry name" value="Peptidase_aspartic_dom_sf"/>
</dbReference>
<name>A0ABR0NZ63_GOSAR</name>
<protein>
    <recommendedName>
        <fullName evidence="3">Protein kinase 2B, chloroplastic-like</fullName>
    </recommendedName>
</protein>
<comment type="caution">
    <text evidence="1">The sequence shown here is derived from an EMBL/GenBank/DDBJ whole genome shotgun (WGS) entry which is preliminary data.</text>
</comment>
<dbReference type="CDD" id="cd00303">
    <property type="entry name" value="retropepsin_like"/>
    <property type="match status" value="1"/>
</dbReference>
<evidence type="ECO:0000313" key="2">
    <source>
        <dbReference type="Proteomes" id="UP001358586"/>
    </source>
</evidence>
<proteinExistence type="predicted"/>
<gene>
    <name evidence="1" type="ORF">PVK06_027026</name>
</gene>
<dbReference type="Proteomes" id="UP001358586">
    <property type="component" value="Chromosome 8"/>
</dbReference>
<sequence length="155" mass="17432">MSIQLADKTIRFPKGIIEDVLVKIDKFIFPVDFIVLDIEEDSNTPIILGRPFLATAKTIINVGTGELTLRVGDETITLQARNSGNTSEIGGDRLTHSSKTDNIVQPTLQEMSLKVAHESFASNSRGPIHEDRRLQIKELYEWRTHKPRTPDKPNL</sequence>
<organism evidence="1 2">
    <name type="scientific">Gossypium arboreum</name>
    <name type="common">Tree cotton</name>
    <name type="synonym">Gossypium nanking</name>
    <dbReference type="NCBI Taxonomy" id="29729"/>
    <lineage>
        <taxon>Eukaryota</taxon>
        <taxon>Viridiplantae</taxon>
        <taxon>Streptophyta</taxon>
        <taxon>Embryophyta</taxon>
        <taxon>Tracheophyta</taxon>
        <taxon>Spermatophyta</taxon>
        <taxon>Magnoliopsida</taxon>
        <taxon>eudicotyledons</taxon>
        <taxon>Gunneridae</taxon>
        <taxon>Pentapetalae</taxon>
        <taxon>rosids</taxon>
        <taxon>malvids</taxon>
        <taxon>Malvales</taxon>
        <taxon>Malvaceae</taxon>
        <taxon>Malvoideae</taxon>
        <taxon>Gossypium</taxon>
    </lineage>
</organism>